<evidence type="ECO:0000313" key="1">
    <source>
        <dbReference type="EMBL" id="DAE31276.1"/>
    </source>
</evidence>
<name>A0A8S5RJX0_9VIRU</name>
<accession>A0A8S5RJX0</accession>
<protein>
    <submittedName>
        <fullName evidence="1">Uncharacterized protein</fullName>
    </submittedName>
</protein>
<sequence>MQTVKIFRVYGAEGHRQRESFYRSYVSDISRPNSPRSIEVRNSDKTGTNDFSILQIVGESDIDCYTELQLQLSTGAFECSKVGDVYEILADGLAVKMGATDRGFLPVGTPKSLPAPTPSKLKKPHKRERKKYVSVLCDDGHIEKVLYDKIIEHENAIIDDNLGFGYLHNYTLQELRSYQKEAYADLKELKRQLREYPGSVIKEDPTTERFVLAYPNS</sequence>
<reference evidence="1" key="1">
    <citation type="journal article" date="2021" name="Proc. Natl. Acad. Sci. U.S.A.">
        <title>A Catalog of Tens of Thousands of Viruses from Human Metagenomes Reveals Hidden Associations with Chronic Diseases.</title>
        <authorList>
            <person name="Tisza M.J."/>
            <person name="Buck C.B."/>
        </authorList>
    </citation>
    <scope>NUCLEOTIDE SEQUENCE</scope>
    <source>
        <strain evidence="1">CtHG14</strain>
    </source>
</reference>
<proteinExistence type="predicted"/>
<dbReference type="EMBL" id="BK059106">
    <property type="protein sequence ID" value="DAE31276.1"/>
    <property type="molecule type" value="Genomic_DNA"/>
</dbReference>
<organism evidence="1">
    <name type="scientific">virus sp. ctHG14</name>
    <dbReference type="NCBI Taxonomy" id="2827626"/>
    <lineage>
        <taxon>Viruses</taxon>
    </lineage>
</organism>